<feature type="DNA-binding region" description="Homeobox" evidence="1">
    <location>
        <begin position="37"/>
        <end position="83"/>
    </location>
</feature>
<dbReference type="AlphaFoldDB" id="A0A9P6KXS4"/>
<evidence type="ECO:0000313" key="5">
    <source>
        <dbReference type="Proteomes" id="UP000740883"/>
    </source>
</evidence>
<keyword evidence="1 2" id="KW-0539">Nucleus</keyword>
<evidence type="ECO:0000259" key="3">
    <source>
        <dbReference type="PROSITE" id="PS50071"/>
    </source>
</evidence>
<protein>
    <submittedName>
        <fullName evidence="4">Homeobox protein HD-11</fullName>
    </submittedName>
</protein>
<dbReference type="GO" id="GO:0003677">
    <property type="term" value="F:DNA binding"/>
    <property type="evidence" value="ECO:0007669"/>
    <property type="project" value="UniProtKB-UniRule"/>
</dbReference>
<keyword evidence="5" id="KW-1185">Reference proteome</keyword>
<dbReference type="GO" id="GO:0005634">
    <property type="term" value="C:nucleus"/>
    <property type="evidence" value="ECO:0007669"/>
    <property type="project" value="UniProtKB-SubCell"/>
</dbReference>
<accession>A0A9P6KXS4</accession>
<gene>
    <name evidence="4" type="primary">HD-11_2</name>
    <name evidence="4" type="ORF">NGRA_2860</name>
</gene>
<dbReference type="OrthoDB" id="2186020at2759"/>
<comment type="subcellular location">
    <subcellularLocation>
        <location evidence="1 2">Nucleus</location>
    </subcellularLocation>
</comment>
<organism evidence="4 5">
    <name type="scientific">Nosema granulosis</name>
    <dbReference type="NCBI Taxonomy" id="83296"/>
    <lineage>
        <taxon>Eukaryota</taxon>
        <taxon>Fungi</taxon>
        <taxon>Fungi incertae sedis</taxon>
        <taxon>Microsporidia</taxon>
        <taxon>Nosematidae</taxon>
        <taxon>Nosema</taxon>
    </lineage>
</organism>
<evidence type="ECO:0000256" key="2">
    <source>
        <dbReference type="RuleBase" id="RU000682"/>
    </source>
</evidence>
<sequence>MFLDYIGEEKKLQAVLGLLKLKGGCKNEGKKSLYQNLVLRKVFNIIKYPSQQTRKDLSFFLNLSEKSIKLWFQNERQSEDKYSLRNGFVGFEINPLILYRICRDVAKQIVPKKYK</sequence>
<dbReference type="InterPro" id="IPR009057">
    <property type="entry name" value="Homeodomain-like_sf"/>
</dbReference>
<dbReference type="EMBL" id="SBJO01000423">
    <property type="protein sequence ID" value="KAF9761095.1"/>
    <property type="molecule type" value="Genomic_DNA"/>
</dbReference>
<dbReference type="CDD" id="cd00086">
    <property type="entry name" value="homeodomain"/>
    <property type="match status" value="1"/>
</dbReference>
<feature type="domain" description="Homeobox" evidence="3">
    <location>
        <begin position="35"/>
        <end position="82"/>
    </location>
</feature>
<evidence type="ECO:0000256" key="1">
    <source>
        <dbReference type="PROSITE-ProRule" id="PRU00108"/>
    </source>
</evidence>
<reference evidence="4 5" key="1">
    <citation type="journal article" date="2020" name="Genome Biol. Evol.">
        <title>Comparative genomics of strictly vertically transmitted, feminizing microsporidia endosymbionts of amphipod crustaceans.</title>
        <authorList>
            <person name="Cormier A."/>
            <person name="Chebbi M.A."/>
            <person name="Giraud I."/>
            <person name="Wattier R."/>
            <person name="Teixeira M."/>
            <person name="Gilbert C."/>
            <person name="Rigaud T."/>
            <person name="Cordaux R."/>
        </authorList>
    </citation>
    <scope>NUCLEOTIDE SEQUENCE [LARGE SCALE GENOMIC DNA]</scope>
    <source>
        <strain evidence="4 5">Ou3-Ou53</strain>
    </source>
</reference>
<dbReference type="Proteomes" id="UP000740883">
    <property type="component" value="Unassembled WGS sequence"/>
</dbReference>
<comment type="caution">
    <text evidence="4">The sequence shown here is derived from an EMBL/GenBank/DDBJ whole genome shotgun (WGS) entry which is preliminary data.</text>
</comment>
<proteinExistence type="predicted"/>
<dbReference type="PROSITE" id="PS50071">
    <property type="entry name" value="HOMEOBOX_2"/>
    <property type="match status" value="1"/>
</dbReference>
<name>A0A9P6KXS4_9MICR</name>
<dbReference type="InterPro" id="IPR001356">
    <property type="entry name" value="HD"/>
</dbReference>
<keyword evidence="1 2" id="KW-0371">Homeobox</keyword>
<dbReference type="Gene3D" id="1.10.10.60">
    <property type="entry name" value="Homeodomain-like"/>
    <property type="match status" value="1"/>
</dbReference>
<dbReference type="SMART" id="SM00389">
    <property type="entry name" value="HOX"/>
    <property type="match status" value="1"/>
</dbReference>
<dbReference type="SUPFAM" id="SSF46689">
    <property type="entry name" value="Homeodomain-like"/>
    <property type="match status" value="1"/>
</dbReference>
<evidence type="ECO:0000313" key="4">
    <source>
        <dbReference type="EMBL" id="KAF9761095.1"/>
    </source>
</evidence>
<dbReference type="Pfam" id="PF00046">
    <property type="entry name" value="Homeodomain"/>
    <property type="match status" value="1"/>
</dbReference>
<keyword evidence="1 2" id="KW-0238">DNA-binding</keyword>